<protein>
    <submittedName>
        <fullName evidence="1">Uncharacterized protein</fullName>
    </submittedName>
</protein>
<proteinExistence type="predicted"/>
<organism evidence="1 2">
    <name type="scientific">Pseudomonas oryzihabitans</name>
    <dbReference type="NCBI Taxonomy" id="47885"/>
    <lineage>
        <taxon>Bacteria</taxon>
        <taxon>Pseudomonadati</taxon>
        <taxon>Pseudomonadota</taxon>
        <taxon>Gammaproteobacteria</taxon>
        <taxon>Pseudomonadales</taxon>
        <taxon>Pseudomonadaceae</taxon>
        <taxon>Pseudomonas</taxon>
    </lineage>
</organism>
<name>A0ABX3IST0_9PSED</name>
<gene>
    <name evidence="1" type="ORF">BVL52_13090</name>
</gene>
<dbReference type="Proteomes" id="UP000189310">
    <property type="component" value="Unassembled WGS sequence"/>
</dbReference>
<reference evidence="1 2" key="1">
    <citation type="submission" date="2017-01" db="EMBL/GenBank/DDBJ databases">
        <title>Pseudomonas psychrotolerans genome sequencing and assembly.</title>
        <authorList>
            <person name="Vyas B."/>
            <person name="Mayilraj S."/>
        </authorList>
    </citation>
    <scope>NUCLEOTIDE SEQUENCE [LARGE SCALE GENOMIC DNA]</scope>
    <source>
        <strain evidence="1 2">SDS18</strain>
    </source>
</reference>
<keyword evidence="2" id="KW-1185">Reference proteome</keyword>
<evidence type="ECO:0000313" key="2">
    <source>
        <dbReference type="Proteomes" id="UP000189310"/>
    </source>
</evidence>
<dbReference type="RefSeq" id="WP_077172194.1">
    <property type="nucleotide sequence ID" value="NZ_MTLN01000007.1"/>
</dbReference>
<comment type="caution">
    <text evidence="1">The sequence shown here is derived from an EMBL/GenBank/DDBJ whole genome shotgun (WGS) entry which is preliminary data.</text>
</comment>
<sequence>MTLIIDATSTLERLTQQKAAVEGAEESKALDILQVELSQLAWPIKALATKSVVLRSEGISLSAISDLGNVIESVQKSLERFKQMPKATTLRQGKVWTSLTNRLQTLAQKAQTAQIKDWQLYFDQHLFGGLPPAKREATLAAKTPQNEKALKLYRELYQSFIKYRQQTPANTEELKQLRLLSQQLAEITFQEDVPEAVREFLDAVSGGAGLNLLTTEVLTWLHDNELMANYVVRARIN</sequence>
<evidence type="ECO:0000313" key="1">
    <source>
        <dbReference type="EMBL" id="ONN70919.1"/>
    </source>
</evidence>
<dbReference type="EMBL" id="MTLN01000007">
    <property type="protein sequence ID" value="ONN70919.1"/>
    <property type="molecule type" value="Genomic_DNA"/>
</dbReference>
<accession>A0ABX3IST0</accession>